<dbReference type="EMBL" id="VSSQ01012119">
    <property type="protein sequence ID" value="MPM48488.1"/>
    <property type="molecule type" value="Genomic_DNA"/>
</dbReference>
<protein>
    <recommendedName>
        <fullName evidence="2">Lysine decarboxylase</fullName>
    </recommendedName>
</protein>
<dbReference type="InterPro" id="IPR052341">
    <property type="entry name" value="LOG_family_nucleotidases"/>
</dbReference>
<dbReference type="AlphaFoldDB" id="A0A645A709"/>
<comment type="caution">
    <text evidence="1">The sequence shown here is derived from an EMBL/GenBank/DDBJ whole genome shotgun (WGS) entry which is preliminary data.</text>
</comment>
<dbReference type="Gene3D" id="3.40.50.450">
    <property type="match status" value="1"/>
</dbReference>
<dbReference type="PANTHER" id="PTHR43393">
    <property type="entry name" value="CYTOKININ RIBOSIDE 5'-MONOPHOSPHATE PHOSPHORIBOHYDROLASE"/>
    <property type="match status" value="1"/>
</dbReference>
<organism evidence="1">
    <name type="scientific">bioreactor metagenome</name>
    <dbReference type="NCBI Taxonomy" id="1076179"/>
    <lineage>
        <taxon>unclassified sequences</taxon>
        <taxon>metagenomes</taxon>
        <taxon>ecological metagenomes</taxon>
    </lineage>
</organism>
<evidence type="ECO:0008006" key="2">
    <source>
        <dbReference type="Google" id="ProtNLM"/>
    </source>
</evidence>
<dbReference type="PANTHER" id="PTHR43393:SF3">
    <property type="entry name" value="LYSINE DECARBOXYLASE-LIKE PROTEIN"/>
    <property type="match status" value="1"/>
</dbReference>
<dbReference type="GO" id="GO:0005829">
    <property type="term" value="C:cytosol"/>
    <property type="evidence" value="ECO:0007669"/>
    <property type="project" value="TreeGrafter"/>
</dbReference>
<sequence>MNTAHVPTLEIESLRDWDARIGSADKIAGWVMQAIDLSGRADDLRRVDPHGAAFLGCSLPPDLTDELRERGALIFPPLPHVPFHVYRSGLYSPSELYDAILAGELYTQTTDSRIYSWATSLPTPDDLSASLAMTLHDHAISDALEELLEASPPERTVGILGGHAVRRGSDDYIGAARLASQLTLAGFTVVTGGGPGAMEAANLGAHLAGQPAALVHAIDHLASAPTYQGNETMWVATGMEVRAQTHPTGRSIGIPTWFYGYEPTNVFASAIAKYFSNALREDVLLRHCRGGLIYMPGAAGTVQEVFQAATGNYYAAQHDLISPMIFVGLEYWTETLPVWPLISALGDGRGMGDRLLLVDDVDDAASHLVTRLSTAAAG</sequence>
<gene>
    <name evidence="1" type="ORF">SDC9_95213</name>
</gene>
<accession>A0A645A709</accession>
<name>A0A645A709_9ZZZZ</name>
<dbReference type="SUPFAM" id="SSF102405">
    <property type="entry name" value="MCP/YpsA-like"/>
    <property type="match status" value="1"/>
</dbReference>
<reference evidence="1" key="1">
    <citation type="submission" date="2019-08" db="EMBL/GenBank/DDBJ databases">
        <authorList>
            <person name="Kucharzyk K."/>
            <person name="Murdoch R.W."/>
            <person name="Higgins S."/>
            <person name="Loffler F."/>
        </authorList>
    </citation>
    <scope>NUCLEOTIDE SEQUENCE</scope>
</reference>
<proteinExistence type="predicted"/>
<evidence type="ECO:0000313" key="1">
    <source>
        <dbReference type="EMBL" id="MPM48488.1"/>
    </source>
</evidence>